<dbReference type="AlphaFoldDB" id="A0A9P5KAR5"/>
<dbReference type="OrthoDB" id="4821182at2759"/>
<protein>
    <submittedName>
        <fullName evidence="1">Uncharacterized protein</fullName>
    </submittedName>
</protein>
<gene>
    <name evidence="1" type="ORF">CGCSCA2_v000305</name>
</gene>
<accession>A0A9P5KAR5</accession>
<comment type="caution">
    <text evidence="1">The sequence shown here is derived from an EMBL/GenBank/DDBJ whole genome shotgun (WGS) entry which is preliminary data.</text>
</comment>
<dbReference type="Proteomes" id="UP000711996">
    <property type="component" value="Unassembled WGS sequence"/>
</dbReference>
<sequence>MPPISQAPKSGFQSYEEEEAEFARDEQYILRTKRDIIRLAEDAARMLEDTGRVMGENSDAFKKIWDQLQELAQMYLRVDQSLENMQKIRMQLQQLRDKSG</sequence>
<keyword evidence="2" id="KW-1185">Reference proteome</keyword>
<reference evidence="1" key="1">
    <citation type="submission" date="2019-06" db="EMBL/GenBank/DDBJ databases">
        <authorList>
            <person name="Gan P."/>
            <person name="Shirasu K."/>
        </authorList>
    </citation>
    <scope>NUCLEOTIDE SEQUENCE [LARGE SCALE GENOMIC DNA]</scope>
    <source>
        <strain evidence="1">CAD2</strain>
    </source>
</reference>
<organism evidence="1 2">
    <name type="scientific">Colletotrichum siamense</name>
    <name type="common">Anthracnose fungus</name>
    <dbReference type="NCBI Taxonomy" id="690259"/>
    <lineage>
        <taxon>Eukaryota</taxon>
        <taxon>Fungi</taxon>
        <taxon>Dikarya</taxon>
        <taxon>Ascomycota</taxon>
        <taxon>Pezizomycotina</taxon>
        <taxon>Sordariomycetes</taxon>
        <taxon>Hypocreomycetidae</taxon>
        <taxon>Glomerellales</taxon>
        <taxon>Glomerellaceae</taxon>
        <taxon>Colletotrichum</taxon>
        <taxon>Colletotrichum gloeosporioides species complex</taxon>
    </lineage>
</organism>
<proteinExistence type="predicted"/>
<evidence type="ECO:0000313" key="1">
    <source>
        <dbReference type="EMBL" id="KAF4866740.1"/>
    </source>
</evidence>
<name>A0A9P5KAR5_COLSI</name>
<evidence type="ECO:0000313" key="2">
    <source>
        <dbReference type="Proteomes" id="UP000711996"/>
    </source>
</evidence>
<dbReference type="EMBL" id="QPMT01000001">
    <property type="protein sequence ID" value="KAF4866740.1"/>
    <property type="molecule type" value="Genomic_DNA"/>
</dbReference>